<dbReference type="Proteomes" id="UP001172155">
    <property type="component" value="Unassembled WGS sequence"/>
</dbReference>
<dbReference type="PANTHER" id="PTHR40642">
    <property type="entry name" value="YALI0F31295P"/>
    <property type="match status" value="1"/>
</dbReference>
<reference evidence="2" key="1">
    <citation type="submission" date="2023-06" db="EMBL/GenBank/DDBJ databases">
        <title>Genome-scale phylogeny and comparative genomics of the fungal order Sordariales.</title>
        <authorList>
            <consortium name="Lawrence Berkeley National Laboratory"/>
            <person name="Hensen N."/>
            <person name="Bonometti L."/>
            <person name="Westerberg I."/>
            <person name="Brannstrom I.O."/>
            <person name="Guillou S."/>
            <person name="Cros-Aarteil S."/>
            <person name="Calhoun S."/>
            <person name="Haridas S."/>
            <person name="Kuo A."/>
            <person name="Mondo S."/>
            <person name="Pangilinan J."/>
            <person name="Riley R."/>
            <person name="LaButti K."/>
            <person name="Andreopoulos B."/>
            <person name="Lipzen A."/>
            <person name="Chen C."/>
            <person name="Yanf M."/>
            <person name="Daum C."/>
            <person name="Ng V."/>
            <person name="Clum A."/>
            <person name="Steindorff A."/>
            <person name="Ohm R."/>
            <person name="Martin F."/>
            <person name="Silar P."/>
            <person name="Natvig D."/>
            <person name="Lalanne C."/>
            <person name="Gautier V."/>
            <person name="Ament-velasquez S.L."/>
            <person name="Kruys A."/>
            <person name="Hutchinson M.I."/>
            <person name="Powell A.J."/>
            <person name="Barry K."/>
            <person name="Miller A.N."/>
            <person name="Grigoriev I.V."/>
            <person name="Debuchy R."/>
            <person name="Gladieux P."/>
            <person name="Thoren M.H."/>
            <person name="Johannesson H."/>
        </authorList>
    </citation>
    <scope>NUCLEOTIDE SEQUENCE</scope>
    <source>
        <strain evidence="2">SMH3187-1</strain>
    </source>
</reference>
<dbReference type="Pfam" id="PF12720">
    <property type="entry name" value="DUF3807"/>
    <property type="match status" value="1"/>
</dbReference>
<feature type="region of interest" description="Disordered" evidence="1">
    <location>
        <begin position="115"/>
        <end position="178"/>
    </location>
</feature>
<dbReference type="InterPro" id="IPR024526">
    <property type="entry name" value="DUF3807"/>
</dbReference>
<evidence type="ECO:0000313" key="3">
    <source>
        <dbReference type="Proteomes" id="UP001172155"/>
    </source>
</evidence>
<evidence type="ECO:0000256" key="1">
    <source>
        <dbReference type="SAM" id="MobiDB-lite"/>
    </source>
</evidence>
<dbReference type="AlphaFoldDB" id="A0AA40KCH9"/>
<feature type="compositionally biased region" description="Low complexity" evidence="1">
    <location>
        <begin position="130"/>
        <end position="142"/>
    </location>
</feature>
<feature type="compositionally biased region" description="Acidic residues" evidence="1">
    <location>
        <begin position="71"/>
        <end position="84"/>
    </location>
</feature>
<feature type="compositionally biased region" description="Acidic residues" evidence="1">
    <location>
        <begin position="143"/>
        <end position="159"/>
    </location>
</feature>
<dbReference type="EMBL" id="JAUKUD010000001">
    <property type="protein sequence ID" value="KAK0753915.1"/>
    <property type="molecule type" value="Genomic_DNA"/>
</dbReference>
<keyword evidence="3" id="KW-1185">Reference proteome</keyword>
<evidence type="ECO:0000313" key="2">
    <source>
        <dbReference type="EMBL" id="KAK0753915.1"/>
    </source>
</evidence>
<accession>A0AA40KCH9</accession>
<name>A0AA40KCH9_9PEZI</name>
<feature type="compositionally biased region" description="Basic residues" evidence="1">
    <location>
        <begin position="164"/>
        <end position="176"/>
    </location>
</feature>
<dbReference type="PANTHER" id="PTHR40642:SF1">
    <property type="entry name" value="YALI0F31295P"/>
    <property type="match status" value="1"/>
</dbReference>
<comment type="caution">
    <text evidence="2">The sequence shown here is derived from an EMBL/GenBank/DDBJ whole genome shotgun (WGS) entry which is preliminary data.</text>
</comment>
<feature type="region of interest" description="Disordered" evidence="1">
    <location>
        <begin position="71"/>
        <end position="90"/>
    </location>
</feature>
<protein>
    <submittedName>
        <fullName evidence="2">Uncharacterized protein</fullName>
    </submittedName>
</protein>
<proteinExistence type="predicted"/>
<sequence length="226" mass="25325">MAFQVPQISQDEMLSFQQAHFNPPAISRFGTDFFSRANVLTAVADEAAAVAQAEGKYYDEYDYYDEGNFSEEYYEDDDDDDDDGLGYYPDGVKRTLTDEQIAIFRHSELEKLRRAKEAEEARASRKRTAAEASSPAATADAPAAEEGEIPDNVSEEGEVEGPAPKKRKKNRRKKARTRVDGVVVDLRKRTWDVVDTGLETLDYEEDEGCGGVSGALLKRRRVAYDD</sequence>
<gene>
    <name evidence="2" type="ORF">B0T18DRAFT_385887</name>
</gene>
<organism evidence="2 3">
    <name type="scientific">Schizothecium vesticola</name>
    <dbReference type="NCBI Taxonomy" id="314040"/>
    <lineage>
        <taxon>Eukaryota</taxon>
        <taxon>Fungi</taxon>
        <taxon>Dikarya</taxon>
        <taxon>Ascomycota</taxon>
        <taxon>Pezizomycotina</taxon>
        <taxon>Sordariomycetes</taxon>
        <taxon>Sordariomycetidae</taxon>
        <taxon>Sordariales</taxon>
        <taxon>Schizotheciaceae</taxon>
        <taxon>Schizothecium</taxon>
    </lineage>
</organism>